<dbReference type="RefSeq" id="WP_207667968.1">
    <property type="nucleotide sequence ID" value="NZ_RCXQ01000041.1"/>
</dbReference>
<evidence type="ECO:0000313" key="2">
    <source>
        <dbReference type="Proteomes" id="UP000293506"/>
    </source>
</evidence>
<reference evidence="1 2" key="1">
    <citation type="journal article" date="2019" name="Science, e1252229">
        <title>Invertible promoters mediate bacterial phase variation, antibiotic resistance, and host adaptation in the gut.</title>
        <authorList>
            <person name="Jiang X."/>
            <person name="Hall A.B."/>
            <person name="Arthur T.D."/>
            <person name="Plichta D.R."/>
            <person name="Covington C.T."/>
            <person name="Poyet M."/>
            <person name="Crothers J."/>
            <person name="Moses P.L."/>
            <person name="Tolonen A.C."/>
            <person name="Vlamakis H."/>
            <person name="Alm E.J."/>
            <person name="Xavier R.J."/>
        </authorList>
    </citation>
    <scope>NUCLEOTIDE SEQUENCE [LARGE SCALE GENOMIC DNA]</scope>
    <source>
        <strain evidence="2">af_0058</strain>
    </source>
</reference>
<dbReference type="Proteomes" id="UP000293506">
    <property type="component" value="Unassembled WGS sequence"/>
</dbReference>
<name>A0A4Q5GCS9_9FIRM</name>
<evidence type="ECO:0000313" key="1">
    <source>
        <dbReference type="EMBL" id="RYT60396.1"/>
    </source>
</evidence>
<sequence length="63" mass="6826">KKGAVALANIFCWAAALLYAQMASKSVTFSMPFFINAVHSQASLLACLVSGCFVFNYQNLCPF</sequence>
<protein>
    <submittedName>
        <fullName evidence="1">Uncharacterized protein</fullName>
    </submittedName>
</protein>
<feature type="non-terminal residue" evidence="1">
    <location>
        <position position="1"/>
    </location>
</feature>
<dbReference type="AlphaFoldDB" id="A0A4Q5GCS9"/>
<accession>A0A4Q5GCS9</accession>
<comment type="caution">
    <text evidence="1">The sequence shown here is derived from an EMBL/GenBank/DDBJ whole genome shotgun (WGS) entry which is preliminary data.</text>
</comment>
<proteinExistence type="predicted"/>
<dbReference type="EMBL" id="RCXQ01000041">
    <property type="protein sequence ID" value="RYT60396.1"/>
    <property type="molecule type" value="Genomic_DNA"/>
</dbReference>
<gene>
    <name evidence="1" type="ORF">EAI82_16070</name>
</gene>
<organism evidence="1 2">
    <name type="scientific">Blautia obeum</name>
    <dbReference type="NCBI Taxonomy" id="40520"/>
    <lineage>
        <taxon>Bacteria</taxon>
        <taxon>Bacillati</taxon>
        <taxon>Bacillota</taxon>
        <taxon>Clostridia</taxon>
        <taxon>Lachnospirales</taxon>
        <taxon>Lachnospiraceae</taxon>
        <taxon>Blautia</taxon>
    </lineage>
</organism>